<dbReference type="EMBL" id="CM023487">
    <property type="protein sequence ID" value="KAH6926714.1"/>
    <property type="molecule type" value="Genomic_DNA"/>
</dbReference>
<gene>
    <name evidence="1" type="ORF">HPB50_021233</name>
</gene>
<keyword evidence="2" id="KW-1185">Reference proteome</keyword>
<sequence>MPLYGKDPFIRQKPPADLKPNDEVFFCKITNEGFRNYDEYFARVILCNSLVWTCSLTGKPGLTYQDALTSEEHALKVLSSFPVALKKPLLYIASLTRRGRLADLCDDVYSFARDRYFIGESVEVTIKSHK</sequence>
<protein>
    <submittedName>
        <fullName evidence="1">Uncharacterized protein</fullName>
    </submittedName>
</protein>
<dbReference type="Proteomes" id="UP000821845">
    <property type="component" value="Chromosome 7"/>
</dbReference>
<accession>A0ACB7RY11</accession>
<proteinExistence type="predicted"/>
<organism evidence="1 2">
    <name type="scientific">Hyalomma asiaticum</name>
    <name type="common">Tick</name>
    <dbReference type="NCBI Taxonomy" id="266040"/>
    <lineage>
        <taxon>Eukaryota</taxon>
        <taxon>Metazoa</taxon>
        <taxon>Ecdysozoa</taxon>
        <taxon>Arthropoda</taxon>
        <taxon>Chelicerata</taxon>
        <taxon>Arachnida</taxon>
        <taxon>Acari</taxon>
        <taxon>Parasitiformes</taxon>
        <taxon>Ixodida</taxon>
        <taxon>Ixodoidea</taxon>
        <taxon>Ixodidae</taxon>
        <taxon>Hyalomminae</taxon>
        <taxon>Hyalomma</taxon>
    </lineage>
</organism>
<name>A0ACB7RY11_HYAAI</name>
<evidence type="ECO:0000313" key="1">
    <source>
        <dbReference type="EMBL" id="KAH6926714.1"/>
    </source>
</evidence>
<reference evidence="1" key="1">
    <citation type="submission" date="2020-05" db="EMBL/GenBank/DDBJ databases">
        <title>Large-scale comparative analyses of tick genomes elucidate their genetic diversity and vector capacities.</title>
        <authorList>
            <person name="Jia N."/>
            <person name="Wang J."/>
            <person name="Shi W."/>
            <person name="Du L."/>
            <person name="Sun Y."/>
            <person name="Zhan W."/>
            <person name="Jiang J."/>
            <person name="Wang Q."/>
            <person name="Zhang B."/>
            <person name="Ji P."/>
            <person name="Sakyi L.B."/>
            <person name="Cui X."/>
            <person name="Yuan T."/>
            <person name="Jiang B."/>
            <person name="Yang W."/>
            <person name="Lam T.T.-Y."/>
            <person name="Chang Q."/>
            <person name="Ding S."/>
            <person name="Wang X."/>
            <person name="Zhu J."/>
            <person name="Ruan X."/>
            <person name="Zhao L."/>
            <person name="Wei J."/>
            <person name="Que T."/>
            <person name="Du C."/>
            <person name="Cheng J."/>
            <person name="Dai P."/>
            <person name="Han X."/>
            <person name="Huang E."/>
            <person name="Gao Y."/>
            <person name="Liu J."/>
            <person name="Shao H."/>
            <person name="Ye R."/>
            <person name="Li L."/>
            <person name="Wei W."/>
            <person name="Wang X."/>
            <person name="Wang C."/>
            <person name="Yang T."/>
            <person name="Huo Q."/>
            <person name="Li W."/>
            <person name="Guo W."/>
            <person name="Chen H."/>
            <person name="Zhou L."/>
            <person name="Ni X."/>
            <person name="Tian J."/>
            <person name="Zhou Y."/>
            <person name="Sheng Y."/>
            <person name="Liu T."/>
            <person name="Pan Y."/>
            <person name="Xia L."/>
            <person name="Li J."/>
            <person name="Zhao F."/>
            <person name="Cao W."/>
        </authorList>
    </citation>
    <scope>NUCLEOTIDE SEQUENCE</scope>
    <source>
        <strain evidence="1">Hyas-2018</strain>
    </source>
</reference>
<evidence type="ECO:0000313" key="2">
    <source>
        <dbReference type="Proteomes" id="UP000821845"/>
    </source>
</evidence>
<comment type="caution">
    <text evidence="1">The sequence shown here is derived from an EMBL/GenBank/DDBJ whole genome shotgun (WGS) entry which is preliminary data.</text>
</comment>